<evidence type="ECO:0000313" key="2">
    <source>
        <dbReference type="Proteomes" id="UP001054945"/>
    </source>
</evidence>
<comment type="caution">
    <text evidence="1">The sequence shown here is derived from an EMBL/GenBank/DDBJ whole genome shotgun (WGS) entry which is preliminary data.</text>
</comment>
<gene>
    <name evidence="1" type="ORF">CEXT_328751</name>
</gene>
<evidence type="ECO:0000313" key="1">
    <source>
        <dbReference type="EMBL" id="GIY02226.1"/>
    </source>
</evidence>
<sequence>MSSWKKLPKSLHLLEERTDYNSDPFPRDLPKTAAPISERRKDRFSYEKLASFKLKFISNIPGDRFLTKRSVAWRDFQSFLRGCTIAEKGLVAQIIETDVQGLPKNLTKVWSFLPRGTPAYCETSPAS</sequence>
<organism evidence="1 2">
    <name type="scientific">Caerostris extrusa</name>
    <name type="common">Bark spider</name>
    <name type="synonym">Caerostris bankana</name>
    <dbReference type="NCBI Taxonomy" id="172846"/>
    <lineage>
        <taxon>Eukaryota</taxon>
        <taxon>Metazoa</taxon>
        <taxon>Ecdysozoa</taxon>
        <taxon>Arthropoda</taxon>
        <taxon>Chelicerata</taxon>
        <taxon>Arachnida</taxon>
        <taxon>Araneae</taxon>
        <taxon>Araneomorphae</taxon>
        <taxon>Entelegynae</taxon>
        <taxon>Araneoidea</taxon>
        <taxon>Araneidae</taxon>
        <taxon>Caerostris</taxon>
    </lineage>
</organism>
<keyword evidence="2" id="KW-1185">Reference proteome</keyword>
<reference evidence="1 2" key="1">
    <citation type="submission" date="2021-06" db="EMBL/GenBank/DDBJ databases">
        <title>Caerostris extrusa draft genome.</title>
        <authorList>
            <person name="Kono N."/>
            <person name="Arakawa K."/>
        </authorList>
    </citation>
    <scope>NUCLEOTIDE SEQUENCE [LARGE SCALE GENOMIC DNA]</scope>
</reference>
<accession>A0AAV4Q124</accession>
<dbReference type="AlphaFoldDB" id="A0AAV4Q124"/>
<proteinExistence type="predicted"/>
<name>A0AAV4Q124_CAEEX</name>
<dbReference type="Proteomes" id="UP001054945">
    <property type="component" value="Unassembled WGS sequence"/>
</dbReference>
<dbReference type="EMBL" id="BPLR01005425">
    <property type="protein sequence ID" value="GIY02226.1"/>
    <property type="molecule type" value="Genomic_DNA"/>
</dbReference>
<protein>
    <submittedName>
        <fullName evidence="1">Uncharacterized protein</fullName>
    </submittedName>
</protein>